<gene>
    <name evidence="2" type="primary">AVEN_240822_1</name>
    <name evidence="2" type="ORF">TNCT_55911</name>
</gene>
<evidence type="ECO:0000256" key="1">
    <source>
        <dbReference type="SAM" id="MobiDB-lite"/>
    </source>
</evidence>
<evidence type="ECO:0000313" key="3">
    <source>
        <dbReference type="Proteomes" id="UP000887116"/>
    </source>
</evidence>
<dbReference type="AlphaFoldDB" id="A0A8X6FIZ6"/>
<dbReference type="Proteomes" id="UP000887116">
    <property type="component" value="Unassembled WGS sequence"/>
</dbReference>
<comment type="caution">
    <text evidence="2">The sequence shown here is derived from an EMBL/GenBank/DDBJ whole genome shotgun (WGS) entry which is preliminary data.</text>
</comment>
<keyword evidence="3" id="KW-1185">Reference proteome</keyword>
<proteinExistence type="predicted"/>
<feature type="region of interest" description="Disordered" evidence="1">
    <location>
        <begin position="366"/>
        <end position="395"/>
    </location>
</feature>
<sequence>MDYCAEVSFIRCNNGCKLPMEIAFAQVDKPRQVFILHMRMPHDVYFTITDLVCNKSQLEGRNKAFNVNARCILKMDNESWWHTLQQFIHDQMGWDARLAVRSKNQKRFFTTVGGFRNVCIVNPPMGNHAYGCNHSHNRLVSFPCAAKVARTLAMNLNKTPRAAPKKTNPCLGETMDQKLLEHVVKDTSNELLEKLLAKCPMENKHLEATENPLEQELMDHCPMDILNENKALDKLNEDKSLESMEKPFERDLMNHGDGETSNEENLLEHCAGCHEVLQKSVEHCPMEDKILDKLEPMDNLLGENTNKELSVETMERVDEAMECSEFVEEALKCGDLEVVAMECCEELLDNAAKMLAEKEIEVEDFEKSQPEKVIESSVDLSHDEKVVEPEIDAEN</sequence>
<accession>A0A8X6FIZ6</accession>
<evidence type="ECO:0000313" key="2">
    <source>
        <dbReference type="EMBL" id="GFQ80159.1"/>
    </source>
</evidence>
<reference evidence="2" key="1">
    <citation type="submission" date="2020-07" db="EMBL/GenBank/DDBJ databases">
        <title>Multicomponent nature underlies the extraordinary mechanical properties of spider dragline silk.</title>
        <authorList>
            <person name="Kono N."/>
            <person name="Nakamura H."/>
            <person name="Mori M."/>
            <person name="Yoshida Y."/>
            <person name="Ohtoshi R."/>
            <person name="Malay A.D."/>
            <person name="Moran D.A.P."/>
            <person name="Tomita M."/>
            <person name="Numata K."/>
            <person name="Arakawa K."/>
        </authorList>
    </citation>
    <scope>NUCLEOTIDE SEQUENCE</scope>
</reference>
<organism evidence="2 3">
    <name type="scientific">Trichonephila clavata</name>
    <name type="common">Joro spider</name>
    <name type="synonym">Nephila clavata</name>
    <dbReference type="NCBI Taxonomy" id="2740835"/>
    <lineage>
        <taxon>Eukaryota</taxon>
        <taxon>Metazoa</taxon>
        <taxon>Ecdysozoa</taxon>
        <taxon>Arthropoda</taxon>
        <taxon>Chelicerata</taxon>
        <taxon>Arachnida</taxon>
        <taxon>Araneae</taxon>
        <taxon>Araneomorphae</taxon>
        <taxon>Entelegynae</taxon>
        <taxon>Araneoidea</taxon>
        <taxon>Nephilidae</taxon>
        <taxon>Trichonephila</taxon>
    </lineage>
</organism>
<feature type="compositionally biased region" description="Basic and acidic residues" evidence="1">
    <location>
        <begin position="366"/>
        <end position="388"/>
    </location>
</feature>
<dbReference type="EMBL" id="BMAO01032155">
    <property type="protein sequence ID" value="GFQ80159.1"/>
    <property type="molecule type" value="Genomic_DNA"/>
</dbReference>
<protein>
    <submittedName>
        <fullName evidence="2">Uncharacterized protein</fullName>
    </submittedName>
</protein>
<name>A0A8X6FIZ6_TRICU</name>